<sequence length="162" mass="18693">MNLFTQITVNTKQLFHSLYFAPTEKALDEFIDIHPEIFRKPDNWLPLGETKNNFAIIKNQQANPIAALIEKITNSIDAILMKRTYEIGIDPRSSDAPQTMDEAIVRFFPDYKNWDLKSFRRNQSEDIQVVADGTPRDTSVIIYDNGEGQHPEDFENTFLSLI</sequence>
<accession>X0Z787</accession>
<reference evidence="1" key="1">
    <citation type="journal article" date="2014" name="Front. Microbiol.">
        <title>High frequency of phylogenetically diverse reductive dehalogenase-homologous genes in deep subseafloor sedimentary metagenomes.</title>
        <authorList>
            <person name="Kawai M."/>
            <person name="Futagami T."/>
            <person name="Toyoda A."/>
            <person name="Takaki Y."/>
            <person name="Nishi S."/>
            <person name="Hori S."/>
            <person name="Arai W."/>
            <person name="Tsubouchi T."/>
            <person name="Morono Y."/>
            <person name="Uchiyama I."/>
            <person name="Ito T."/>
            <person name="Fujiyama A."/>
            <person name="Inagaki F."/>
            <person name="Takami H."/>
        </authorList>
    </citation>
    <scope>NUCLEOTIDE SEQUENCE</scope>
    <source>
        <strain evidence="1">Expedition CK06-06</strain>
    </source>
</reference>
<dbReference type="EMBL" id="BART01005819">
    <property type="protein sequence ID" value="GAG54267.1"/>
    <property type="molecule type" value="Genomic_DNA"/>
</dbReference>
<gene>
    <name evidence="1" type="ORF">S01H4_13191</name>
</gene>
<name>X0Z787_9ZZZZ</name>
<evidence type="ECO:0000313" key="1">
    <source>
        <dbReference type="EMBL" id="GAG54267.1"/>
    </source>
</evidence>
<protein>
    <submittedName>
        <fullName evidence="1">Uncharacterized protein</fullName>
    </submittedName>
</protein>
<feature type="non-terminal residue" evidence="1">
    <location>
        <position position="162"/>
    </location>
</feature>
<proteinExistence type="predicted"/>
<comment type="caution">
    <text evidence="1">The sequence shown here is derived from an EMBL/GenBank/DDBJ whole genome shotgun (WGS) entry which is preliminary data.</text>
</comment>
<dbReference type="AlphaFoldDB" id="X0Z787"/>
<organism evidence="1">
    <name type="scientific">marine sediment metagenome</name>
    <dbReference type="NCBI Taxonomy" id="412755"/>
    <lineage>
        <taxon>unclassified sequences</taxon>
        <taxon>metagenomes</taxon>
        <taxon>ecological metagenomes</taxon>
    </lineage>
</organism>